<dbReference type="Proteomes" id="UP000002729">
    <property type="component" value="Unassembled WGS sequence"/>
</dbReference>
<dbReference type="PANTHER" id="PTHR47959:SF1">
    <property type="entry name" value="ATP-DEPENDENT RNA HELICASE DBPA"/>
    <property type="match status" value="1"/>
</dbReference>
<feature type="domain" description="Helicase ATP-binding" evidence="5">
    <location>
        <begin position="9"/>
        <end position="186"/>
    </location>
</feature>
<dbReference type="RefSeq" id="XP_009035292.1">
    <property type="nucleotide sequence ID" value="XM_009037044.1"/>
</dbReference>
<evidence type="ECO:0000313" key="6">
    <source>
        <dbReference type="EMBL" id="EGB10501.1"/>
    </source>
</evidence>
<dbReference type="PROSITE" id="PS51192">
    <property type="entry name" value="HELICASE_ATP_BIND_1"/>
    <property type="match status" value="1"/>
</dbReference>
<dbReference type="EMBL" id="GL833124">
    <property type="protein sequence ID" value="EGB10501.1"/>
    <property type="molecule type" value="Genomic_DNA"/>
</dbReference>
<feature type="non-terminal residue" evidence="6">
    <location>
        <position position="186"/>
    </location>
</feature>
<dbReference type="InterPro" id="IPR014001">
    <property type="entry name" value="Helicase_ATP-bd"/>
</dbReference>
<dbReference type="GO" id="GO:0003724">
    <property type="term" value="F:RNA helicase activity"/>
    <property type="evidence" value="ECO:0007669"/>
    <property type="project" value="TreeGrafter"/>
</dbReference>
<dbReference type="GO" id="GO:0016787">
    <property type="term" value="F:hydrolase activity"/>
    <property type="evidence" value="ECO:0007669"/>
    <property type="project" value="UniProtKB-KW"/>
</dbReference>
<dbReference type="Gene3D" id="3.40.50.300">
    <property type="entry name" value="P-loop containing nucleotide triphosphate hydrolases"/>
    <property type="match status" value="1"/>
</dbReference>
<dbReference type="OMA" id="ITHHELM"/>
<dbReference type="InterPro" id="IPR000629">
    <property type="entry name" value="RNA-helicase_DEAD-box_CS"/>
</dbReference>
<dbReference type="InterPro" id="IPR027417">
    <property type="entry name" value="P-loop_NTPase"/>
</dbReference>
<dbReference type="InterPro" id="IPR050079">
    <property type="entry name" value="DEAD_box_RNA_helicase"/>
</dbReference>
<dbReference type="OrthoDB" id="10261375at2759"/>
<dbReference type="PROSITE" id="PS00039">
    <property type="entry name" value="DEAD_ATP_HELICASE"/>
    <property type="match status" value="1"/>
</dbReference>
<evidence type="ECO:0000256" key="4">
    <source>
        <dbReference type="ARBA" id="ARBA00022840"/>
    </source>
</evidence>
<dbReference type="InterPro" id="IPR011545">
    <property type="entry name" value="DEAD/DEAH_box_helicase_dom"/>
</dbReference>
<evidence type="ECO:0000313" key="7">
    <source>
        <dbReference type="Proteomes" id="UP000002729"/>
    </source>
</evidence>
<dbReference type="GO" id="GO:0005524">
    <property type="term" value="F:ATP binding"/>
    <property type="evidence" value="ECO:0007669"/>
    <property type="project" value="UniProtKB-KW"/>
</dbReference>
<dbReference type="Pfam" id="PF00270">
    <property type="entry name" value="DEAD"/>
    <property type="match status" value="1"/>
</dbReference>
<keyword evidence="4" id="KW-0067">ATP-binding</keyword>
<dbReference type="AlphaFoldDB" id="F0Y3W7"/>
<organism evidence="7">
    <name type="scientific">Aureococcus anophagefferens</name>
    <name type="common">Harmful bloom alga</name>
    <dbReference type="NCBI Taxonomy" id="44056"/>
    <lineage>
        <taxon>Eukaryota</taxon>
        <taxon>Sar</taxon>
        <taxon>Stramenopiles</taxon>
        <taxon>Ochrophyta</taxon>
        <taxon>Pelagophyceae</taxon>
        <taxon>Pelagomonadales</taxon>
        <taxon>Pelagomonadaceae</taxon>
        <taxon>Aureococcus</taxon>
    </lineage>
</organism>
<dbReference type="GeneID" id="20218438"/>
<gene>
    <name evidence="6" type="ORF">AURANDRAFT_14886</name>
</gene>
<dbReference type="GO" id="GO:0005829">
    <property type="term" value="C:cytosol"/>
    <property type="evidence" value="ECO:0007669"/>
    <property type="project" value="TreeGrafter"/>
</dbReference>
<keyword evidence="2" id="KW-0378">Hydrolase</keyword>
<accession>F0Y3W7</accession>
<proteinExistence type="predicted"/>
<keyword evidence="7" id="KW-1185">Reference proteome</keyword>
<keyword evidence="1" id="KW-0547">Nucleotide-binding</keyword>
<dbReference type="InParanoid" id="F0Y3W7"/>
<dbReference type="CDD" id="cd00268">
    <property type="entry name" value="DEADc"/>
    <property type="match status" value="1"/>
</dbReference>
<keyword evidence="3" id="KW-0347">Helicase</keyword>
<evidence type="ECO:0000256" key="3">
    <source>
        <dbReference type="ARBA" id="ARBA00022806"/>
    </source>
</evidence>
<dbReference type="SMART" id="SM00487">
    <property type="entry name" value="DEXDc"/>
    <property type="match status" value="1"/>
</dbReference>
<dbReference type="SUPFAM" id="SSF52540">
    <property type="entry name" value="P-loop containing nucleoside triphosphate hydrolases"/>
    <property type="match status" value="1"/>
</dbReference>
<evidence type="ECO:0000259" key="5">
    <source>
        <dbReference type="PROSITE" id="PS51192"/>
    </source>
</evidence>
<name>F0Y3W7_AURAN</name>
<feature type="non-terminal residue" evidence="6">
    <location>
        <position position="1"/>
    </location>
</feature>
<reference evidence="6 7" key="1">
    <citation type="journal article" date="2011" name="Proc. Natl. Acad. Sci. U.S.A.">
        <title>Niche of harmful alga Aureococcus anophagefferens revealed through ecogenomics.</title>
        <authorList>
            <person name="Gobler C.J."/>
            <person name="Berry D.L."/>
            <person name="Dyhrman S.T."/>
            <person name="Wilhelm S.W."/>
            <person name="Salamov A."/>
            <person name="Lobanov A.V."/>
            <person name="Zhang Y."/>
            <person name="Collier J.L."/>
            <person name="Wurch L.L."/>
            <person name="Kustka A.B."/>
            <person name="Dill B.D."/>
            <person name="Shah M."/>
            <person name="VerBerkmoes N.C."/>
            <person name="Kuo A."/>
            <person name="Terry A."/>
            <person name="Pangilinan J."/>
            <person name="Lindquist E.A."/>
            <person name="Lucas S."/>
            <person name="Paulsen I.T."/>
            <person name="Hattenrath-Lehmann T.K."/>
            <person name="Talmage S.C."/>
            <person name="Walker E.A."/>
            <person name="Koch F."/>
            <person name="Burson A.M."/>
            <person name="Marcoval M.A."/>
            <person name="Tang Y.Z."/>
            <person name="Lecleir G.R."/>
            <person name="Coyne K.J."/>
            <person name="Berg G.M."/>
            <person name="Bertrand E.M."/>
            <person name="Saito M.A."/>
            <person name="Gladyshev V.N."/>
            <person name="Grigoriev I.V."/>
        </authorList>
    </citation>
    <scope>NUCLEOTIDE SEQUENCE [LARGE SCALE GENOMIC DNA]</scope>
    <source>
        <strain evidence="7">CCMP 1984</strain>
    </source>
</reference>
<dbReference type="eggNOG" id="KOG0331">
    <property type="taxonomic scope" value="Eukaryota"/>
</dbReference>
<dbReference type="GO" id="GO:0003676">
    <property type="term" value="F:nucleic acid binding"/>
    <property type="evidence" value="ECO:0007669"/>
    <property type="project" value="InterPro"/>
</dbReference>
<dbReference type="PANTHER" id="PTHR47959">
    <property type="entry name" value="ATP-DEPENDENT RNA HELICASE RHLE-RELATED"/>
    <property type="match status" value="1"/>
</dbReference>
<evidence type="ECO:0000256" key="2">
    <source>
        <dbReference type="ARBA" id="ARBA00022801"/>
    </source>
</evidence>
<dbReference type="InterPro" id="IPR044742">
    <property type="entry name" value="DEAD/DEAH_RhlB"/>
</dbReference>
<protein>
    <recommendedName>
        <fullName evidence="5">Helicase ATP-binding domain-containing protein</fullName>
    </recommendedName>
</protein>
<dbReference type="KEGG" id="aaf:AURANDRAFT_14886"/>
<sequence>PTAVQRQAWPAALRGLDVLAIAPTGSGKTLAYLLPAIGRVLGGGGPRSRCALVVVPTRELAAQVHLVAKKAEKWAQAELGACVVAGGAGAASRPQQFEALARSSLAVATPGRLLDLARGGAAKRLDAVVCWVVDEADRMLQLGFEEQLDELSRLVPSERQTLLFTATFPQRLRHAADRYVGEPDRV</sequence>
<evidence type="ECO:0000256" key="1">
    <source>
        <dbReference type="ARBA" id="ARBA00022741"/>
    </source>
</evidence>